<comment type="caution">
    <text evidence="1">The sequence shown here is derived from an EMBL/GenBank/DDBJ whole genome shotgun (WGS) entry which is preliminary data.</text>
</comment>
<reference evidence="1 2" key="1">
    <citation type="journal article" date="2019" name="Appl. Microbiol. Biotechnol.">
        <title>Uncovering carbohydrate metabolism through a genotype-phenotype association study of 56 lactic acid bacteria genomes.</title>
        <authorList>
            <person name="Buron-Moles G."/>
            <person name="Chailyan A."/>
            <person name="Dolejs I."/>
            <person name="Forster J."/>
            <person name="Miks M.H."/>
        </authorList>
    </citation>
    <scope>NUCLEOTIDE SEQUENCE [LARGE SCALE GENOMIC DNA]</scope>
    <source>
        <strain evidence="1 2">ATCC 700006</strain>
    </source>
</reference>
<accession>A0A4V3A2F6</accession>
<name>A0A4V3A2F6_9LACO</name>
<protein>
    <recommendedName>
        <fullName evidence="3">Prephenate dehydratase</fullName>
    </recommendedName>
</protein>
<dbReference type="RefSeq" id="WP_010008422.1">
    <property type="nucleotide sequence ID" value="NZ_JAGYGP010000001.1"/>
</dbReference>
<evidence type="ECO:0000313" key="2">
    <source>
        <dbReference type="Proteomes" id="UP000295681"/>
    </source>
</evidence>
<organism evidence="1 2">
    <name type="scientific">Leuconostoc fallax</name>
    <dbReference type="NCBI Taxonomy" id="1251"/>
    <lineage>
        <taxon>Bacteria</taxon>
        <taxon>Bacillati</taxon>
        <taxon>Bacillota</taxon>
        <taxon>Bacilli</taxon>
        <taxon>Lactobacillales</taxon>
        <taxon>Lactobacillaceae</taxon>
        <taxon>Leuconostoc</taxon>
    </lineage>
</organism>
<gene>
    <name evidence="1" type="ORF">C5L23_000574</name>
</gene>
<dbReference type="Proteomes" id="UP000295681">
    <property type="component" value="Unassembled WGS sequence"/>
</dbReference>
<evidence type="ECO:0008006" key="3">
    <source>
        <dbReference type="Google" id="ProtNLM"/>
    </source>
</evidence>
<keyword evidence="2" id="KW-1185">Reference proteome</keyword>
<dbReference type="EMBL" id="PUFI01000014">
    <property type="protein sequence ID" value="TDG68268.1"/>
    <property type="molecule type" value="Genomic_DNA"/>
</dbReference>
<dbReference type="AlphaFoldDB" id="A0A4V3A2F6"/>
<dbReference type="STRING" id="907931.GCA_000165675_00459"/>
<evidence type="ECO:0000313" key="1">
    <source>
        <dbReference type="EMBL" id="TDG68268.1"/>
    </source>
</evidence>
<proteinExistence type="predicted"/>
<sequence length="181" mass="21068">MKLHTLGPDSTDSARAARIYQNDHDVEIILHDSFEEILLQLDEYSGEQILMPVAFKSKKYDHLNWADINYLKWQQLQMIDVFDLPLLPLIILENTKYNLNIARTHAATEGLLKQFLQDEHLDDAWGPSITFSSSKPKVYGEFQKHGERFALISKPEQLPKAEYVIRQELQPKMVWVVYQVA</sequence>